<dbReference type="AlphaFoldDB" id="A0A4Q9H0W2"/>
<comment type="similarity">
    <text evidence="3">Belongs to the methyl-accepting chemotaxis (MCP) protein family.</text>
</comment>
<comment type="subcellular location">
    <subcellularLocation>
        <location evidence="1">Membrane</location>
    </subcellularLocation>
</comment>
<evidence type="ECO:0000256" key="2">
    <source>
        <dbReference type="ARBA" id="ARBA00022481"/>
    </source>
</evidence>
<dbReference type="GO" id="GO:0007165">
    <property type="term" value="P:signal transduction"/>
    <property type="evidence" value="ECO:0007669"/>
    <property type="project" value="UniProtKB-KW"/>
</dbReference>
<dbReference type="PRINTS" id="PR00260">
    <property type="entry name" value="CHEMTRNSDUCR"/>
</dbReference>
<evidence type="ECO:0000313" key="9">
    <source>
        <dbReference type="Proteomes" id="UP000292120"/>
    </source>
</evidence>
<dbReference type="SUPFAM" id="SSF58104">
    <property type="entry name" value="Methyl-accepting chemotaxis protein (MCP) signaling domain"/>
    <property type="match status" value="1"/>
</dbReference>
<dbReference type="PROSITE" id="PS50111">
    <property type="entry name" value="CHEMOTAXIS_TRANSDUC_2"/>
    <property type="match status" value="1"/>
</dbReference>
<evidence type="ECO:0000259" key="7">
    <source>
        <dbReference type="PROSITE" id="PS50885"/>
    </source>
</evidence>
<evidence type="ECO:0000259" key="6">
    <source>
        <dbReference type="PROSITE" id="PS50111"/>
    </source>
</evidence>
<evidence type="ECO:0000256" key="1">
    <source>
        <dbReference type="ARBA" id="ARBA00004370"/>
    </source>
</evidence>
<dbReference type="InterPro" id="IPR051310">
    <property type="entry name" value="MCP_chemotaxis"/>
</dbReference>
<dbReference type="SMART" id="SM00304">
    <property type="entry name" value="HAMP"/>
    <property type="match status" value="1"/>
</dbReference>
<dbReference type="PROSITE" id="PS50885">
    <property type="entry name" value="HAMP"/>
    <property type="match status" value="1"/>
</dbReference>
<evidence type="ECO:0000256" key="5">
    <source>
        <dbReference type="SAM" id="Phobius"/>
    </source>
</evidence>
<comment type="caution">
    <text evidence="8">The sequence shown here is derived from an EMBL/GenBank/DDBJ whole genome shotgun (WGS) entry which is preliminary data.</text>
</comment>
<dbReference type="SMART" id="SM00283">
    <property type="entry name" value="MA"/>
    <property type="match status" value="1"/>
</dbReference>
<dbReference type="Proteomes" id="UP000292120">
    <property type="component" value="Unassembled WGS sequence"/>
</dbReference>
<dbReference type="Pfam" id="PF00672">
    <property type="entry name" value="HAMP"/>
    <property type="match status" value="1"/>
</dbReference>
<dbReference type="GO" id="GO:0006935">
    <property type="term" value="P:chemotaxis"/>
    <property type="evidence" value="ECO:0007669"/>
    <property type="project" value="InterPro"/>
</dbReference>
<organism evidence="8 9">
    <name type="scientific">Aquabacterium lacunae</name>
    <dbReference type="NCBI Taxonomy" id="2528630"/>
    <lineage>
        <taxon>Bacteria</taxon>
        <taxon>Pseudomonadati</taxon>
        <taxon>Pseudomonadota</taxon>
        <taxon>Betaproteobacteria</taxon>
        <taxon>Burkholderiales</taxon>
        <taxon>Aquabacterium</taxon>
    </lineage>
</organism>
<proteinExistence type="inferred from homology"/>
<feature type="domain" description="HAMP" evidence="7">
    <location>
        <begin position="210"/>
        <end position="262"/>
    </location>
</feature>
<dbReference type="PANTHER" id="PTHR43531:SF14">
    <property type="entry name" value="METHYL-ACCEPTING CHEMOTAXIS PROTEIN I-RELATED"/>
    <property type="match status" value="1"/>
</dbReference>
<keyword evidence="5" id="KW-0472">Membrane</keyword>
<feature type="transmembrane region" description="Helical" evidence="5">
    <location>
        <begin position="188"/>
        <end position="209"/>
    </location>
</feature>
<evidence type="ECO:0000256" key="4">
    <source>
        <dbReference type="PROSITE-ProRule" id="PRU00284"/>
    </source>
</evidence>
<evidence type="ECO:0000256" key="3">
    <source>
        <dbReference type="ARBA" id="ARBA00029447"/>
    </source>
</evidence>
<dbReference type="FunFam" id="1.10.287.950:FF:000001">
    <property type="entry name" value="Methyl-accepting chemotaxis sensory transducer"/>
    <property type="match status" value="1"/>
</dbReference>
<dbReference type="Pfam" id="PF00015">
    <property type="entry name" value="MCPsignal"/>
    <property type="match status" value="1"/>
</dbReference>
<dbReference type="InterPro" id="IPR004090">
    <property type="entry name" value="Chemotax_Me-accpt_rcpt"/>
</dbReference>
<dbReference type="CDD" id="cd06225">
    <property type="entry name" value="HAMP"/>
    <property type="match status" value="1"/>
</dbReference>
<dbReference type="PANTHER" id="PTHR43531">
    <property type="entry name" value="PROTEIN ICFG"/>
    <property type="match status" value="1"/>
</dbReference>
<feature type="transmembrane region" description="Helical" evidence="5">
    <location>
        <begin position="12"/>
        <end position="34"/>
    </location>
</feature>
<dbReference type="GO" id="GO:0005886">
    <property type="term" value="C:plasma membrane"/>
    <property type="evidence" value="ECO:0007669"/>
    <property type="project" value="TreeGrafter"/>
</dbReference>
<keyword evidence="2" id="KW-0488">Methylation</keyword>
<dbReference type="CDD" id="cd11386">
    <property type="entry name" value="MCP_signal"/>
    <property type="match status" value="1"/>
</dbReference>
<dbReference type="InterPro" id="IPR003660">
    <property type="entry name" value="HAMP_dom"/>
</dbReference>
<keyword evidence="4" id="KW-0807">Transducer</keyword>
<dbReference type="EMBL" id="SIXI01000004">
    <property type="protein sequence ID" value="TBO30079.1"/>
    <property type="molecule type" value="Genomic_DNA"/>
</dbReference>
<keyword evidence="5" id="KW-0812">Transmembrane</keyword>
<dbReference type="InterPro" id="IPR004089">
    <property type="entry name" value="MCPsignal_dom"/>
</dbReference>
<feature type="domain" description="Methyl-accepting transducer" evidence="6">
    <location>
        <begin position="267"/>
        <end position="496"/>
    </location>
</feature>
<dbReference type="GO" id="GO:0004888">
    <property type="term" value="F:transmembrane signaling receptor activity"/>
    <property type="evidence" value="ECO:0007669"/>
    <property type="project" value="InterPro"/>
</dbReference>
<evidence type="ECO:0000313" key="8">
    <source>
        <dbReference type="EMBL" id="TBO30079.1"/>
    </source>
</evidence>
<reference evidence="8 9" key="1">
    <citation type="submission" date="2019-02" db="EMBL/GenBank/DDBJ databases">
        <title>Aquabacterium sp. strain KMB7.</title>
        <authorList>
            <person name="Chen W.-M."/>
        </authorList>
    </citation>
    <scope>NUCLEOTIDE SEQUENCE [LARGE SCALE GENOMIC DNA]</scope>
    <source>
        <strain evidence="8 9">KMB7</strain>
    </source>
</reference>
<gene>
    <name evidence="8" type="ORF">EYS42_10235</name>
</gene>
<keyword evidence="5" id="KW-1133">Transmembrane helix</keyword>
<accession>A0A4Q9H0W2</accession>
<sequence>MERWLRQFSFQSRLLGLAVFNVLAVLLCVAAGFYSAAKLTELSEDLGLSKDAVADILPPPMYLIEMRLVLSQLAEGGLSAAQGKAEIERLASEYDTRVTYWEQESSVPEAVKRSLLGAQHERAQAFIAKAKALDLQRMGSEDIRLELAAFNELYVAQRKAVDQTVAVASQQAERSAAGFKQVATGSRWVLGAVLLGTITLSIGLFGVTIRSILRPLHRSVASVNRMADGDLCEAIRPEGRDELTQLSQALVQLQQSLSHMVRSAQHNAESLAVASREIAQGNLHLSERTERQAGALQQTTSTMGDLGQAVRLNADSAQQARGLAETATQAASRGGDVMEQVVDNMKGIHTSSRQIGDIIGVIDSIAFQTNILALNAAVEAARAGEQGRGFAVVAGEVRMLAQRSAEAAREIKGLITSSVEQVERGTELVDEAGRTVDDTVQAIRRVADLVREISDSSQVQSQGVGQVEQAVSEMDQVTQQNAALVEQSAAAADGLRAQAHDMLQVVGAFRLQGTATLP</sequence>
<name>A0A4Q9H0W2_9BURK</name>
<keyword evidence="9" id="KW-1185">Reference proteome</keyword>
<dbReference type="Gene3D" id="1.10.287.950">
    <property type="entry name" value="Methyl-accepting chemotaxis protein"/>
    <property type="match status" value="1"/>
</dbReference>
<protein>
    <submittedName>
        <fullName evidence="8">HAMP domain-containing protein</fullName>
    </submittedName>
</protein>
<dbReference type="OrthoDB" id="8576332at2"/>